<dbReference type="EMBL" id="JAUCDY010000008">
    <property type="protein sequence ID" value="MDM7858155.1"/>
    <property type="molecule type" value="Genomic_DNA"/>
</dbReference>
<proteinExistence type="predicted"/>
<evidence type="ECO:0000256" key="3">
    <source>
        <dbReference type="ARBA" id="ARBA00022763"/>
    </source>
</evidence>
<dbReference type="Gene3D" id="1.10.340.30">
    <property type="entry name" value="Hypothetical protein, domain 2"/>
    <property type="match status" value="1"/>
</dbReference>
<dbReference type="InterPro" id="IPR011257">
    <property type="entry name" value="DNA_glycosylase"/>
</dbReference>
<feature type="domain" description="HhH-GPD" evidence="5">
    <location>
        <begin position="133"/>
        <end position="294"/>
    </location>
</feature>
<dbReference type="RefSeq" id="WP_289410815.1">
    <property type="nucleotide sequence ID" value="NZ_JAUCDY010000008.1"/>
</dbReference>
<protein>
    <recommendedName>
        <fullName evidence="2">DNA-3-methyladenine glycosylase II</fullName>
        <ecNumber evidence="2">3.2.2.21</ecNumber>
    </recommendedName>
</protein>
<dbReference type="SUPFAM" id="SSF48150">
    <property type="entry name" value="DNA-glycosylase"/>
    <property type="match status" value="1"/>
</dbReference>
<dbReference type="SMART" id="SM00478">
    <property type="entry name" value="ENDO3c"/>
    <property type="match status" value="1"/>
</dbReference>
<evidence type="ECO:0000313" key="7">
    <source>
        <dbReference type="Proteomes" id="UP001241056"/>
    </source>
</evidence>
<evidence type="ECO:0000256" key="2">
    <source>
        <dbReference type="ARBA" id="ARBA00012000"/>
    </source>
</evidence>
<dbReference type="Proteomes" id="UP001241056">
    <property type="component" value="Unassembled WGS sequence"/>
</dbReference>
<evidence type="ECO:0000256" key="4">
    <source>
        <dbReference type="ARBA" id="ARBA00023204"/>
    </source>
</evidence>
<dbReference type="InterPro" id="IPR003265">
    <property type="entry name" value="HhH-GPD_domain"/>
</dbReference>
<keyword evidence="4" id="KW-0234">DNA repair</keyword>
<gene>
    <name evidence="6" type="ORF">QEZ41_07675</name>
</gene>
<keyword evidence="7" id="KW-1185">Reference proteome</keyword>
<evidence type="ECO:0000259" key="5">
    <source>
        <dbReference type="SMART" id="SM00478"/>
    </source>
</evidence>
<accession>A0ABT7SPP4</accession>
<comment type="catalytic activity">
    <reaction evidence="1">
        <text>Hydrolysis of alkylated DNA, releasing 3-methyladenine, 3-methylguanine, 7-methylguanine and 7-methyladenine.</text>
        <dbReference type="EC" id="3.2.2.21"/>
    </reaction>
</comment>
<dbReference type="Gene3D" id="1.10.1670.40">
    <property type="match status" value="1"/>
</dbReference>
<dbReference type="CDD" id="cd00056">
    <property type="entry name" value="ENDO3c"/>
    <property type="match status" value="1"/>
</dbReference>
<dbReference type="PANTHER" id="PTHR43003:SF13">
    <property type="entry name" value="DNA-3-METHYLADENINE GLYCOSYLASE 2"/>
    <property type="match status" value="1"/>
</dbReference>
<dbReference type="InterPro" id="IPR051912">
    <property type="entry name" value="Alkylbase_DNA_Glycosylase/TA"/>
</dbReference>
<evidence type="ECO:0000256" key="1">
    <source>
        <dbReference type="ARBA" id="ARBA00000086"/>
    </source>
</evidence>
<name>A0ABT7SPP4_9GAMM</name>
<sequence length="297" mass="33094">MQLSYQVKLPNNFRVQDFLSFYLRDPHSPSEKIDGQTIIKALMYQQQPALLSLVFTPSHVQAELQIDNPAKGSYAQEPFNAWIEHITGLQQDVSGFEQAFLTHPQLGAIIQQQRGLRFAQTTTPFEAVSWAILGQQVSVAAAVSLRRKLIQLINHSHSSGFLCYPNAQQVSQFSVEQLRSVGLSNTKAQALQTVSQQIAGGVIQIDYQSNAQQVEQLQEQLLRIRGIGPWTVNYTLMRGCAWLDSSVHGDAAVQRYLKIVLNQETISAKQTQAWLAQFAPWRALAAAHLWQSAGLAA</sequence>
<dbReference type="Pfam" id="PF00730">
    <property type="entry name" value="HhH-GPD"/>
    <property type="match status" value="1"/>
</dbReference>
<keyword evidence="3" id="KW-0227">DNA damage</keyword>
<evidence type="ECO:0000313" key="6">
    <source>
        <dbReference type="EMBL" id="MDM7858155.1"/>
    </source>
</evidence>
<comment type="caution">
    <text evidence="6">The sequence shown here is derived from an EMBL/GenBank/DDBJ whole genome shotgun (WGS) entry which is preliminary data.</text>
</comment>
<organism evidence="6 7">
    <name type="scientific">Thiopseudomonas acetoxidans</name>
    <dbReference type="NCBI Taxonomy" id="3041622"/>
    <lineage>
        <taxon>Bacteria</taxon>
        <taxon>Pseudomonadati</taxon>
        <taxon>Pseudomonadota</taxon>
        <taxon>Gammaproteobacteria</taxon>
        <taxon>Pseudomonadales</taxon>
        <taxon>Pseudomonadaceae</taxon>
        <taxon>Thiopseudomonas</taxon>
    </lineage>
</organism>
<reference evidence="6 7" key="1">
    <citation type="submission" date="2023-06" db="EMBL/GenBank/DDBJ databases">
        <title>Thiopseudomonas sp. CY1220 draft genome sequence.</title>
        <authorList>
            <person name="Zhao G."/>
            <person name="An M."/>
        </authorList>
    </citation>
    <scope>NUCLEOTIDE SEQUENCE [LARGE SCALE GENOMIC DNA]</scope>
    <source>
        <strain evidence="6 7">CY1220</strain>
    </source>
</reference>
<dbReference type="PANTHER" id="PTHR43003">
    <property type="entry name" value="DNA-3-METHYLADENINE GLYCOSYLASE"/>
    <property type="match status" value="1"/>
</dbReference>
<dbReference type="EC" id="3.2.2.21" evidence="2"/>